<dbReference type="PRINTS" id="PR00727">
    <property type="entry name" value="LEADERPTASE"/>
</dbReference>
<dbReference type="PANTHER" id="PTHR43390">
    <property type="entry name" value="SIGNAL PEPTIDASE I"/>
    <property type="match status" value="1"/>
</dbReference>
<dbReference type="InterPro" id="IPR000223">
    <property type="entry name" value="Pept_S26A_signal_pept_1"/>
</dbReference>
<dbReference type="Proteomes" id="UP000229098">
    <property type="component" value="Unassembled WGS sequence"/>
</dbReference>
<reference evidence="9" key="1">
    <citation type="submission" date="2017-09" db="EMBL/GenBank/DDBJ databases">
        <title>Depth-based differentiation of microbial function through sediment-hosted aquifers and enrichment of novel symbionts in the deep terrestrial subsurface.</title>
        <authorList>
            <person name="Probst A.J."/>
            <person name="Ladd B."/>
            <person name="Jarett J.K."/>
            <person name="Geller-Mcgrath D.E."/>
            <person name="Sieber C.M.K."/>
            <person name="Emerson J.B."/>
            <person name="Anantharaman K."/>
            <person name="Thomas B.C."/>
            <person name="Malmstrom R."/>
            <person name="Stieglmeier M."/>
            <person name="Klingl A."/>
            <person name="Woyke T."/>
            <person name="Ryan C.M."/>
            <person name="Banfield J.F."/>
        </authorList>
    </citation>
    <scope>NUCLEOTIDE SEQUENCE [LARGE SCALE GENOMIC DNA]</scope>
</reference>
<evidence type="ECO:0000256" key="3">
    <source>
        <dbReference type="ARBA" id="ARBA00013208"/>
    </source>
</evidence>
<dbReference type="GO" id="GO:0004252">
    <property type="term" value="F:serine-type endopeptidase activity"/>
    <property type="evidence" value="ECO:0007669"/>
    <property type="project" value="InterPro"/>
</dbReference>
<evidence type="ECO:0000259" key="7">
    <source>
        <dbReference type="Pfam" id="PF10502"/>
    </source>
</evidence>
<proteinExistence type="inferred from homology"/>
<gene>
    <name evidence="8" type="primary">lepB</name>
    <name evidence="8" type="ORF">COU90_01615</name>
</gene>
<keyword evidence="6" id="KW-0472">Membrane</keyword>
<evidence type="ECO:0000256" key="6">
    <source>
        <dbReference type="RuleBase" id="RU362042"/>
    </source>
</evidence>
<dbReference type="Gene3D" id="2.10.109.10">
    <property type="entry name" value="Umud Fragment, subunit A"/>
    <property type="match status" value="1"/>
</dbReference>
<feature type="active site" evidence="5">
    <location>
        <position position="120"/>
    </location>
</feature>
<dbReference type="Pfam" id="PF10502">
    <property type="entry name" value="Peptidase_S26"/>
    <property type="match status" value="1"/>
</dbReference>
<keyword evidence="6" id="KW-0645">Protease</keyword>
<dbReference type="PROSITE" id="PS00761">
    <property type="entry name" value="SPASE_I_3"/>
    <property type="match status" value="1"/>
</dbReference>
<feature type="transmembrane region" description="Helical" evidence="6">
    <location>
        <begin position="46"/>
        <end position="67"/>
    </location>
</feature>
<sequence>MGYYCLYRIKNMQETQEKKSTHKEDEDIAITKNETKDKHRSFKEEVFDLFKVIVISLVIVLPIRLYVAQPFIVRGASMEPNFSNGEYLIVDEISYRLHEPRRGDVIVFRYPEDPSQFFIKRIIGLPEDTVIIKSGTVTIQNDNYPNGLSLDETYIPSETRTVPDGEITVGKDEYFVLGDNREFSSDSRRWGMLNEEFLVGRAWLRLWPLLNIGVIGE</sequence>
<dbReference type="SUPFAM" id="SSF51306">
    <property type="entry name" value="LexA/Signal peptidase"/>
    <property type="match status" value="1"/>
</dbReference>
<dbReference type="EC" id="3.4.21.89" evidence="3 6"/>
<comment type="catalytic activity">
    <reaction evidence="1 6">
        <text>Cleavage of hydrophobic, N-terminal signal or leader sequences from secreted and periplasmic proteins.</text>
        <dbReference type="EC" id="3.4.21.89"/>
    </reaction>
</comment>
<name>A0A2M8KXA2_9BACT</name>
<accession>A0A2M8KXA2</accession>
<evidence type="ECO:0000256" key="2">
    <source>
        <dbReference type="ARBA" id="ARBA00009370"/>
    </source>
</evidence>
<keyword evidence="4 6" id="KW-0378">Hydrolase</keyword>
<keyword evidence="6" id="KW-0812">Transmembrane</keyword>
<evidence type="ECO:0000256" key="5">
    <source>
        <dbReference type="PIRSR" id="PIRSR600223-1"/>
    </source>
</evidence>
<dbReference type="InterPro" id="IPR019758">
    <property type="entry name" value="Pept_S26A_signal_pept_1_CS"/>
</dbReference>
<dbReference type="GO" id="GO:0006465">
    <property type="term" value="P:signal peptide processing"/>
    <property type="evidence" value="ECO:0007669"/>
    <property type="project" value="InterPro"/>
</dbReference>
<feature type="domain" description="Peptidase S26" evidence="7">
    <location>
        <begin position="48"/>
        <end position="207"/>
    </location>
</feature>
<dbReference type="InterPro" id="IPR036286">
    <property type="entry name" value="LexA/Signal_pep-like_sf"/>
</dbReference>
<dbReference type="EMBL" id="PFEF01000005">
    <property type="protein sequence ID" value="PJE64521.1"/>
    <property type="molecule type" value="Genomic_DNA"/>
</dbReference>
<dbReference type="NCBIfam" id="TIGR02227">
    <property type="entry name" value="sigpep_I_bact"/>
    <property type="match status" value="1"/>
</dbReference>
<dbReference type="GO" id="GO:0016020">
    <property type="term" value="C:membrane"/>
    <property type="evidence" value="ECO:0007669"/>
    <property type="project" value="UniProtKB-SubCell"/>
</dbReference>
<evidence type="ECO:0000256" key="4">
    <source>
        <dbReference type="ARBA" id="ARBA00022801"/>
    </source>
</evidence>
<keyword evidence="6" id="KW-1133">Transmembrane helix</keyword>
<dbReference type="CDD" id="cd06530">
    <property type="entry name" value="S26_SPase_I"/>
    <property type="match status" value="1"/>
</dbReference>
<dbReference type="AlphaFoldDB" id="A0A2M8KXA2"/>
<comment type="similarity">
    <text evidence="2 6">Belongs to the peptidase S26 family.</text>
</comment>
<feature type="active site" evidence="5">
    <location>
        <position position="77"/>
    </location>
</feature>
<organism evidence="8 9">
    <name type="scientific">Candidatus Ryanbacteria bacterium CG10_big_fil_rev_8_21_14_0_10_43_42</name>
    <dbReference type="NCBI Taxonomy" id="1974864"/>
    <lineage>
        <taxon>Bacteria</taxon>
        <taxon>Candidatus Ryaniibacteriota</taxon>
    </lineage>
</organism>
<dbReference type="GO" id="GO:0009003">
    <property type="term" value="F:signal peptidase activity"/>
    <property type="evidence" value="ECO:0007669"/>
    <property type="project" value="UniProtKB-EC"/>
</dbReference>
<evidence type="ECO:0000313" key="9">
    <source>
        <dbReference type="Proteomes" id="UP000229098"/>
    </source>
</evidence>
<dbReference type="PANTHER" id="PTHR43390:SF1">
    <property type="entry name" value="CHLOROPLAST PROCESSING PEPTIDASE"/>
    <property type="match status" value="1"/>
</dbReference>
<evidence type="ECO:0000313" key="8">
    <source>
        <dbReference type="EMBL" id="PJE64521.1"/>
    </source>
</evidence>
<dbReference type="InterPro" id="IPR019533">
    <property type="entry name" value="Peptidase_S26"/>
</dbReference>
<comment type="caution">
    <text evidence="8">The sequence shown here is derived from an EMBL/GenBank/DDBJ whole genome shotgun (WGS) entry which is preliminary data.</text>
</comment>
<evidence type="ECO:0000256" key="1">
    <source>
        <dbReference type="ARBA" id="ARBA00000677"/>
    </source>
</evidence>
<protein>
    <recommendedName>
        <fullName evidence="3 6">Signal peptidase I</fullName>
        <ecNumber evidence="3 6">3.4.21.89</ecNumber>
    </recommendedName>
</protein>
<comment type="subcellular location">
    <subcellularLocation>
        <location evidence="6">Membrane</location>
        <topology evidence="6">Single-pass type II membrane protein</topology>
    </subcellularLocation>
</comment>